<keyword evidence="14" id="KW-1185">Reference proteome</keyword>
<dbReference type="InterPro" id="IPR001645">
    <property type="entry name" value="Folylpolyglutamate_synth"/>
</dbReference>
<evidence type="ECO:0000256" key="2">
    <source>
        <dbReference type="ARBA" id="ARBA00008276"/>
    </source>
</evidence>
<dbReference type="SUPFAM" id="SSF53244">
    <property type="entry name" value="MurD-like peptide ligases, peptide-binding domain"/>
    <property type="match status" value="1"/>
</dbReference>
<dbReference type="PANTHER" id="PTHR11136">
    <property type="entry name" value="FOLYLPOLYGLUTAMATE SYNTHASE-RELATED"/>
    <property type="match status" value="1"/>
</dbReference>
<dbReference type="GO" id="GO:0005829">
    <property type="term" value="C:cytosol"/>
    <property type="evidence" value="ECO:0007669"/>
    <property type="project" value="TreeGrafter"/>
</dbReference>
<dbReference type="STRING" id="6211.A0A068Y765"/>
<evidence type="ECO:0000256" key="12">
    <source>
        <dbReference type="ARBA" id="ARBA00047493"/>
    </source>
</evidence>
<keyword evidence="8" id="KW-0067">ATP-binding</keyword>
<dbReference type="Proteomes" id="UP000017246">
    <property type="component" value="Unassembled WGS sequence"/>
</dbReference>
<dbReference type="EC" id="6.3.2.17" evidence="3"/>
<evidence type="ECO:0000256" key="8">
    <source>
        <dbReference type="ARBA" id="ARBA00022840"/>
    </source>
</evidence>
<proteinExistence type="inferred from homology"/>
<keyword evidence="7" id="KW-0547">Nucleotide-binding</keyword>
<dbReference type="OrthoDB" id="5212574at2759"/>
<evidence type="ECO:0000313" key="14">
    <source>
        <dbReference type="Proteomes" id="UP000017246"/>
    </source>
</evidence>
<dbReference type="PANTHER" id="PTHR11136:SF5">
    <property type="entry name" value="FOLYLPOLYGLUTAMATE SYNTHASE, MITOCHONDRIAL"/>
    <property type="match status" value="1"/>
</dbReference>
<dbReference type="EMBL" id="LN902845">
    <property type="protein sequence ID" value="CUT99452.1"/>
    <property type="molecule type" value="Genomic_DNA"/>
</dbReference>
<dbReference type="Gene3D" id="3.40.1190.10">
    <property type="entry name" value="Mur-like, catalytic domain"/>
    <property type="match status" value="1"/>
</dbReference>
<dbReference type="eggNOG" id="KOG2525">
    <property type="taxonomic scope" value="Eukaryota"/>
</dbReference>
<comment type="similarity">
    <text evidence="2">Belongs to the folylpolyglutamate synthase family.</text>
</comment>
<evidence type="ECO:0000256" key="1">
    <source>
        <dbReference type="ARBA" id="ARBA00005150"/>
    </source>
</evidence>
<evidence type="ECO:0000256" key="4">
    <source>
        <dbReference type="ARBA" id="ARBA00022563"/>
    </source>
</evidence>
<name>A0A068Y765_ECHMU</name>
<keyword evidence="4" id="KW-0554">One-carbon metabolism</keyword>
<reference evidence="13" key="1">
    <citation type="journal article" date="2013" name="Nature">
        <title>The genomes of four tapeworm species reveal adaptations to parasitism.</title>
        <authorList>
            <person name="Tsai I.J."/>
            <person name="Zarowiecki M."/>
            <person name="Holroyd N."/>
            <person name="Garciarrubio A."/>
            <person name="Sanchez-Flores A."/>
            <person name="Brooks K.L."/>
            <person name="Tracey A."/>
            <person name="Bobes R.J."/>
            <person name="Fragoso G."/>
            <person name="Sciutto E."/>
            <person name="Aslett M."/>
            <person name="Beasley H."/>
            <person name="Bennett H.M."/>
            <person name="Cai J."/>
            <person name="Camicia F."/>
            <person name="Clark R."/>
            <person name="Cucher M."/>
            <person name="De Silva N."/>
            <person name="Day T.A."/>
            <person name="Deplazes P."/>
            <person name="Estrada K."/>
            <person name="Fernandez C."/>
            <person name="Holland P.W."/>
            <person name="Hou J."/>
            <person name="Hu S."/>
            <person name="Huckvale T."/>
            <person name="Hung S.S."/>
            <person name="Kamenetzky L."/>
            <person name="Keane J.A."/>
            <person name="Kiss F."/>
            <person name="Koziol U."/>
            <person name="Lambert O."/>
            <person name="Liu K."/>
            <person name="Luo X."/>
            <person name="Luo Y."/>
            <person name="Macchiaroli N."/>
            <person name="Nichol S."/>
            <person name="Paps J."/>
            <person name="Parkinson J."/>
            <person name="Pouchkina-Stantcheva N."/>
            <person name="Riddiford N."/>
            <person name="Rosenzvit M."/>
            <person name="Salinas G."/>
            <person name="Wasmuth J.D."/>
            <person name="Zamanian M."/>
            <person name="Zheng Y."/>
            <person name="Cai X."/>
            <person name="Soberon X."/>
            <person name="Olson P.D."/>
            <person name="Laclette J.P."/>
            <person name="Brehm K."/>
            <person name="Berriman M."/>
            <person name="Garciarrubio A."/>
            <person name="Bobes R.J."/>
            <person name="Fragoso G."/>
            <person name="Sanchez-Flores A."/>
            <person name="Estrada K."/>
            <person name="Cevallos M.A."/>
            <person name="Morett E."/>
            <person name="Gonzalez V."/>
            <person name="Portillo T."/>
            <person name="Ochoa-Leyva A."/>
            <person name="Jose M.V."/>
            <person name="Sciutto E."/>
            <person name="Landa A."/>
            <person name="Jimenez L."/>
            <person name="Valdes V."/>
            <person name="Carrero J.C."/>
            <person name="Larralde C."/>
            <person name="Morales-Montor J."/>
            <person name="Limon-Lason J."/>
            <person name="Soberon X."/>
            <person name="Laclette J.P."/>
        </authorList>
    </citation>
    <scope>NUCLEOTIDE SEQUENCE [LARGE SCALE GENOMIC DNA]</scope>
</reference>
<comment type="pathway">
    <text evidence="1">Cofactor biosynthesis; tetrahydrofolylpolyglutamate biosynthesis.</text>
</comment>
<dbReference type="GO" id="GO:0006730">
    <property type="term" value="P:one-carbon metabolic process"/>
    <property type="evidence" value="ECO:0007669"/>
    <property type="project" value="UniProtKB-KW"/>
</dbReference>
<dbReference type="GO" id="GO:0005524">
    <property type="term" value="F:ATP binding"/>
    <property type="evidence" value="ECO:0007669"/>
    <property type="project" value="UniProtKB-KW"/>
</dbReference>
<accession>A0A068Y765</accession>
<dbReference type="GO" id="GO:0005739">
    <property type="term" value="C:mitochondrion"/>
    <property type="evidence" value="ECO:0007669"/>
    <property type="project" value="TreeGrafter"/>
</dbReference>
<evidence type="ECO:0000256" key="9">
    <source>
        <dbReference type="ARBA" id="ARBA00022842"/>
    </source>
</evidence>
<evidence type="ECO:0000313" key="13">
    <source>
        <dbReference type="EMBL" id="CUT99452.1"/>
    </source>
</evidence>
<dbReference type="OMA" id="QENCVGI"/>
<dbReference type="AlphaFoldDB" id="A0A068Y765"/>
<dbReference type="InterPro" id="IPR036615">
    <property type="entry name" value="Mur_ligase_C_dom_sf"/>
</dbReference>
<evidence type="ECO:0000256" key="5">
    <source>
        <dbReference type="ARBA" id="ARBA00022598"/>
    </source>
</evidence>
<keyword evidence="5" id="KW-0436">Ligase</keyword>
<keyword evidence="6" id="KW-0479">Metal-binding</keyword>
<evidence type="ECO:0000256" key="6">
    <source>
        <dbReference type="ARBA" id="ARBA00022723"/>
    </source>
</evidence>
<protein>
    <recommendedName>
        <fullName evidence="3">tetrahydrofolate synthase</fullName>
        <ecNumber evidence="3">6.3.2.17</ecNumber>
    </recommendedName>
    <alternativeName>
        <fullName evidence="11">Folylpoly-gamma-glutamate synthetase</fullName>
    </alternativeName>
    <alternativeName>
        <fullName evidence="10">Tetrahydrofolylpolyglutamate synthase</fullName>
    </alternativeName>
</protein>
<reference evidence="13" key="2">
    <citation type="submission" date="2015-11" db="EMBL/GenBank/DDBJ databases">
        <authorList>
            <person name="Zhang Y."/>
            <person name="Guo Z."/>
        </authorList>
    </citation>
    <scope>NUCLEOTIDE SEQUENCE</scope>
</reference>
<dbReference type="NCBIfam" id="TIGR01499">
    <property type="entry name" value="folC"/>
    <property type="match status" value="1"/>
</dbReference>
<evidence type="ECO:0000256" key="10">
    <source>
        <dbReference type="ARBA" id="ARBA00030592"/>
    </source>
</evidence>
<comment type="catalytic activity">
    <reaction evidence="12">
        <text>(6S)-5,6,7,8-tetrahydrofolyl-(gamma-L-Glu)(n) + L-glutamate + ATP = (6S)-5,6,7,8-tetrahydrofolyl-(gamma-L-Glu)(n+1) + ADP + phosphate + H(+)</text>
        <dbReference type="Rhea" id="RHEA:10580"/>
        <dbReference type="Rhea" id="RHEA-COMP:14738"/>
        <dbReference type="Rhea" id="RHEA-COMP:14740"/>
        <dbReference type="ChEBI" id="CHEBI:15378"/>
        <dbReference type="ChEBI" id="CHEBI:29985"/>
        <dbReference type="ChEBI" id="CHEBI:30616"/>
        <dbReference type="ChEBI" id="CHEBI:43474"/>
        <dbReference type="ChEBI" id="CHEBI:141005"/>
        <dbReference type="ChEBI" id="CHEBI:456216"/>
        <dbReference type="EC" id="6.3.2.17"/>
    </reaction>
</comment>
<dbReference type="SUPFAM" id="SSF53623">
    <property type="entry name" value="MurD-like peptide ligases, catalytic domain"/>
    <property type="match status" value="1"/>
</dbReference>
<sequence>MDIQRAYLRASGRTLDELANLNIVHVAGSKGKGSTCAYIECMLRHEGYRTGLITKRLEFCAKPYRSPHLINVEERIRINGKPVERELFAEHFWMLYDKFNANAETFGEFPKPSYLSFLLHVAFGIFVSTKVEVAVVEVGLGGRYDFSNFVNRPRVTVVAAIELEHTNFLGDTIREVAWNKAGIFKPGVAAVVATDEPEDAMAVFTEEAKAVQCPLFVAPRFVDVQRSLGGDDVVLSDWQRLVHEMECPLVHERNVCLALAAVSLWHGHYSTVSPSVLLDPSMLASKDVPTLCPCPTRKQINGILSTRVVGRFHEVQMSKKLTFYVDCAHTAESIGHCSKWFETVSPASSSSSPPPPLHLLTRTRSEPKLPCPCRCEAVWEELQSSTPAYQLVGDELVQFLRSLKTWDGASPLALNFGTVQPHRIHVLVTGSVYLVGDVLSVSVALFVRVFNAHCSSSRLESRHLQGVQCLCEGVFVEAIVIMMGKSILGVDSVTQENCVGIKLGVQLKLAVMIPKERCGGRILAHPPPSPIHVSPERWMERLSASGDMSHDGVVTEATSSALSRDCI</sequence>
<dbReference type="InterPro" id="IPR036565">
    <property type="entry name" value="Mur-like_cat_sf"/>
</dbReference>
<evidence type="ECO:0000256" key="11">
    <source>
        <dbReference type="ARBA" id="ARBA00030876"/>
    </source>
</evidence>
<dbReference type="GO" id="GO:0004326">
    <property type="term" value="F:tetrahydrofolylpolyglutamate synthase activity"/>
    <property type="evidence" value="ECO:0007669"/>
    <property type="project" value="UniProtKB-EC"/>
</dbReference>
<dbReference type="GO" id="GO:0046872">
    <property type="term" value="F:metal ion binding"/>
    <property type="evidence" value="ECO:0007669"/>
    <property type="project" value="UniProtKB-KW"/>
</dbReference>
<keyword evidence="9" id="KW-0460">Magnesium</keyword>
<organism evidence="13 14">
    <name type="scientific">Echinococcus multilocularis</name>
    <name type="common">Fox tapeworm</name>
    <dbReference type="NCBI Taxonomy" id="6211"/>
    <lineage>
        <taxon>Eukaryota</taxon>
        <taxon>Metazoa</taxon>
        <taxon>Spiralia</taxon>
        <taxon>Lophotrochozoa</taxon>
        <taxon>Platyhelminthes</taxon>
        <taxon>Cestoda</taxon>
        <taxon>Eucestoda</taxon>
        <taxon>Cyclophyllidea</taxon>
        <taxon>Taeniidae</taxon>
        <taxon>Echinococcus</taxon>
    </lineage>
</organism>
<evidence type="ECO:0000256" key="3">
    <source>
        <dbReference type="ARBA" id="ARBA00013025"/>
    </source>
</evidence>
<evidence type="ECO:0000256" key="7">
    <source>
        <dbReference type="ARBA" id="ARBA00022741"/>
    </source>
</evidence>